<evidence type="ECO:0000313" key="2">
    <source>
        <dbReference type="Proteomes" id="UP000001611"/>
    </source>
</evidence>
<dbReference type="GeneID" id="20706298"/>
<dbReference type="Proteomes" id="UP000001611">
    <property type="component" value="Chromosome 3"/>
</dbReference>
<dbReference type="KEGG" id="vda:VDAG_04835"/>
<dbReference type="InParanoid" id="G2X350"/>
<reference evidence="1 2" key="1">
    <citation type="submission" date="2008-03" db="EMBL/GenBank/DDBJ databases">
        <title>The Genome Sequence of Verticillium dahliae VdLs.17.</title>
        <authorList>
            <consortium name="The Broad Institute Genome Sequencing Platform"/>
            <person name="Ma L.-J.J."/>
            <person name="Klosterman S.J."/>
            <person name="Subbarao K."/>
            <person name="Dobinson K."/>
            <person name="Veronese P."/>
            <person name="Kang S."/>
            <person name="Gold S.E."/>
            <person name="Young S."/>
            <person name="Jaffe D."/>
            <person name="Gnerre S."/>
            <person name="Berlin A."/>
            <person name="Heiman D."/>
            <person name="Hepburn T."/>
            <person name="Sykes S."/>
            <person name="Alvarado L."/>
            <person name="Kodira C.D."/>
            <person name="Lander E."/>
            <person name="Galagan J."/>
            <person name="Nusbaum C."/>
            <person name="Birren B."/>
        </authorList>
    </citation>
    <scope>NUCLEOTIDE SEQUENCE [LARGE SCALE GENOMIC DNA]</scope>
    <source>
        <strain evidence="2">VdLs.17 / ATCC MYA-4575 / FGSC 10137</strain>
    </source>
</reference>
<dbReference type="HOGENOM" id="CLU_2160343_0_0_1"/>
<accession>G2X350</accession>
<dbReference type="EMBL" id="DS572702">
    <property type="protein sequence ID" value="EGY23397.1"/>
    <property type="molecule type" value="Genomic_DNA"/>
</dbReference>
<dbReference type="AlphaFoldDB" id="G2X350"/>
<dbReference type="RefSeq" id="XP_009652734.1">
    <property type="nucleotide sequence ID" value="XM_009654439.1"/>
</dbReference>
<sequence length="111" mass="11924">MSTTVTIPAPVIRPLEASDQNAAHQQMALGRLEAEPAQTHRSVYTGFTNVQKNSITFFVACCGLIASMSTTSILAAVPEITDTFDTTPTVISVSNAFERRAPIPEDSRQQG</sequence>
<evidence type="ECO:0000313" key="1">
    <source>
        <dbReference type="EMBL" id="EGY23397.1"/>
    </source>
</evidence>
<keyword evidence="2" id="KW-1185">Reference proteome</keyword>
<protein>
    <submittedName>
        <fullName evidence="1">Uncharacterized protein</fullName>
    </submittedName>
</protein>
<gene>
    <name evidence="1" type="ORF">VDAG_04835</name>
</gene>
<name>G2X350_VERDV</name>
<proteinExistence type="predicted"/>
<organism evidence="1 2">
    <name type="scientific">Verticillium dahliae (strain VdLs.17 / ATCC MYA-4575 / FGSC 10137)</name>
    <name type="common">Verticillium wilt</name>
    <dbReference type="NCBI Taxonomy" id="498257"/>
    <lineage>
        <taxon>Eukaryota</taxon>
        <taxon>Fungi</taxon>
        <taxon>Dikarya</taxon>
        <taxon>Ascomycota</taxon>
        <taxon>Pezizomycotina</taxon>
        <taxon>Sordariomycetes</taxon>
        <taxon>Hypocreomycetidae</taxon>
        <taxon>Glomerellales</taxon>
        <taxon>Plectosphaerellaceae</taxon>
        <taxon>Verticillium</taxon>
    </lineage>
</organism>